<name>A0A7W7NU41_9SPHN</name>
<keyword evidence="2 3" id="KW-0802">TPR repeat</keyword>
<evidence type="ECO:0000313" key="7">
    <source>
        <dbReference type="Proteomes" id="UP000575241"/>
    </source>
</evidence>
<sequence length="929" mass="99770">MRTILSSFALALLAGTAHAGDQPLYQPAPAWVQPAPVIDIKAVTADDPMILRIDQQQKLQGDEVWAYADMMLHIASPEVLTQAGTLQFPWEPTSGELIVHSVEILRGGETIDVLKAGQKFTVLRREQMLERAQMNGLLTATMAVEGLRVGDVLRVVISTVRRDPALGGRLQTMAPLIAAPAPVKYGHLRVIWPEAMKVNFKSQYLPDTFVPISHDGFREIGVLMPFPEPEEVPSDAPLRFRPLPLFEATTFTGWEEVSRTMAPLYKTEGTIAPDGPIAAEVAKIAAASSDPRTRAAMALQLVQEQVRYLYRGMDGGNYVPQTPAQTWTLRYGDCKAKTLLLTAMLRALGIDAEPALVNATLGDNVPNRMPAPSAFDHVIVRATIGGQVLWLDGTALGSRQADLDDVPPFRNALPLRVAGAGLEKMPLRANTRPDASVEVELDGRAGVNLPAPFTLRAELRGQSAMMLRFSAQMGKDKAAEMADATVGQYVANAQVSERNVRYDEASGATILTASGISSPGWTKEDGRYRLGLDTAVSSVEFAPDRSKPEWAAIPVSSGDPGSTRVRTRIRLPGSGAGFVLEGDQTLPASLAGAALSRSTQLAGEWVTVEDRATTGVREIAPGDIPTVRAQVDAAKLRLLKLDAPEDTPPYWKAIAPARAGKLLDPVLAVYAKRIADKPKEVEGYSVRATFLEGIYDRKAALVDVDKVIALAPTADNYLWRARLRIALNDDVKALEDISKARTLEPGSAAALDSYARLRADHGGAVEALALVAERMKTAGKDKNDLIMLQSSLLGDAGKPADAVAALDAAIKATPGNPTLLNQRCWIKGTLNVALETALKDCTKAIELADSSAAILDSRGLVYFRLGRMDDAIADFDAALDQAPGMAASLYMRGVIRTKTGAPGAADDLAAARMISPRIDEDYAKYGIKP</sequence>
<dbReference type="InterPro" id="IPR024618">
    <property type="entry name" value="DUF3857"/>
</dbReference>
<dbReference type="GO" id="GO:0008233">
    <property type="term" value="F:peptidase activity"/>
    <property type="evidence" value="ECO:0007669"/>
    <property type="project" value="UniProtKB-KW"/>
</dbReference>
<dbReference type="SMART" id="SM00028">
    <property type="entry name" value="TPR"/>
    <property type="match status" value="2"/>
</dbReference>
<organism evidence="6 7">
    <name type="scientific">Sphingomonas kyeonggiensis</name>
    <dbReference type="NCBI Taxonomy" id="1268553"/>
    <lineage>
        <taxon>Bacteria</taxon>
        <taxon>Pseudomonadati</taxon>
        <taxon>Pseudomonadota</taxon>
        <taxon>Alphaproteobacteria</taxon>
        <taxon>Sphingomonadales</taxon>
        <taxon>Sphingomonadaceae</taxon>
        <taxon>Sphingomonas</taxon>
    </lineage>
</organism>
<evidence type="ECO:0000256" key="3">
    <source>
        <dbReference type="PROSITE-ProRule" id="PRU00339"/>
    </source>
</evidence>
<dbReference type="InterPro" id="IPR011990">
    <property type="entry name" value="TPR-like_helical_dom_sf"/>
</dbReference>
<evidence type="ECO:0000256" key="1">
    <source>
        <dbReference type="ARBA" id="ARBA00022737"/>
    </source>
</evidence>
<feature type="chain" id="PRO_5030802114" evidence="4">
    <location>
        <begin position="20"/>
        <end position="929"/>
    </location>
</feature>
<dbReference type="Proteomes" id="UP000575241">
    <property type="component" value="Unassembled WGS sequence"/>
</dbReference>
<dbReference type="InterPro" id="IPR038765">
    <property type="entry name" value="Papain-like_cys_pep_sf"/>
</dbReference>
<dbReference type="PROSITE" id="PS50005">
    <property type="entry name" value="TPR"/>
    <property type="match status" value="1"/>
</dbReference>
<dbReference type="Gene3D" id="3.10.620.30">
    <property type="match status" value="1"/>
</dbReference>
<keyword evidence="1" id="KW-0677">Repeat</keyword>
<keyword evidence="7" id="KW-1185">Reference proteome</keyword>
<evidence type="ECO:0000256" key="4">
    <source>
        <dbReference type="SAM" id="SignalP"/>
    </source>
</evidence>
<dbReference type="AlphaFoldDB" id="A0A7W7NU41"/>
<dbReference type="EMBL" id="JACHLN010000003">
    <property type="protein sequence ID" value="MBB4840587.1"/>
    <property type="molecule type" value="Genomic_DNA"/>
</dbReference>
<dbReference type="PANTHER" id="PTHR44858">
    <property type="entry name" value="TETRATRICOPEPTIDE REPEAT PROTEIN 6"/>
    <property type="match status" value="1"/>
</dbReference>
<keyword evidence="6" id="KW-0645">Protease</keyword>
<dbReference type="RefSeq" id="WP_221416481.1">
    <property type="nucleotide sequence ID" value="NZ_JACHLN010000003.1"/>
</dbReference>
<accession>A0A7W7NU41</accession>
<keyword evidence="4" id="KW-0732">Signal</keyword>
<evidence type="ECO:0000259" key="5">
    <source>
        <dbReference type="Pfam" id="PF12969"/>
    </source>
</evidence>
<dbReference type="SUPFAM" id="SSF54001">
    <property type="entry name" value="Cysteine proteinases"/>
    <property type="match status" value="1"/>
</dbReference>
<reference evidence="6 7" key="1">
    <citation type="submission" date="2020-08" db="EMBL/GenBank/DDBJ databases">
        <title>Functional genomics of gut bacteria from endangered species of beetles.</title>
        <authorList>
            <person name="Carlos-Shanley C."/>
        </authorList>
    </citation>
    <scope>NUCLEOTIDE SEQUENCE [LARGE SCALE GENOMIC DNA]</scope>
    <source>
        <strain evidence="6 7">S00224</strain>
    </source>
</reference>
<evidence type="ECO:0000313" key="6">
    <source>
        <dbReference type="EMBL" id="MBB4840587.1"/>
    </source>
</evidence>
<dbReference type="Pfam" id="PF12969">
    <property type="entry name" value="DUF3857"/>
    <property type="match status" value="1"/>
</dbReference>
<dbReference type="GO" id="GO:0006508">
    <property type="term" value="P:proteolysis"/>
    <property type="evidence" value="ECO:0007669"/>
    <property type="project" value="UniProtKB-KW"/>
</dbReference>
<dbReference type="Gene3D" id="1.25.40.10">
    <property type="entry name" value="Tetratricopeptide repeat domain"/>
    <property type="match status" value="2"/>
</dbReference>
<feature type="domain" description="DUF3857" evidence="5">
    <location>
        <begin position="73"/>
        <end position="204"/>
    </location>
</feature>
<proteinExistence type="predicted"/>
<dbReference type="PANTHER" id="PTHR44858:SF1">
    <property type="entry name" value="UDP-N-ACETYLGLUCOSAMINE--PEPTIDE N-ACETYLGLUCOSAMINYLTRANSFERASE SPINDLY-RELATED"/>
    <property type="match status" value="1"/>
</dbReference>
<feature type="repeat" description="TPR" evidence="3">
    <location>
        <begin position="852"/>
        <end position="885"/>
    </location>
</feature>
<protein>
    <submittedName>
        <fullName evidence="6">Transglutaminase-like putative cysteine protease/tetratricopeptide (TPR) repeat protein</fullName>
    </submittedName>
</protein>
<dbReference type="SUPFAM" id="SSF48452">
    <property type="entry name" value="TPR-like"/>
    <property type="match status" value="2"/>
</dbReference>
<feature type="signal peptide" evidence="4">
    <location>
        <begin position="1"/>
        <end position="19"/>
    </location>
</feature>
<dbReference type="InterPro" id="IPR019734">
    <property type="entry name" value="TPR_rpt"/>
</dbReference>
<evidence type="ECO:0000256" key="2">
    <source>
        <dbReference type="ARBA" id="ARBA00022803"/>
    </source>
</evidence>
<dbReference type="InterPro" id="IPR050498">
    <property type="entry name" value="Ycf3"/>
</dbReference>
<comment type="caution">
    <text evidence="6">The sequence shown here is derived from an EMBL/GenBank/DDBJ whole genome shotgun (WGS) entry which is preliminary data.</text>
</comment>
<keyword evidence="6" id="KW-0378">Hydrolase</keyword>
<dbReference type="Gene3D" id="2.60.40.3140">
    <property type="match status" value="1"/>
</dbReference>
<gene>
    <name evidence="6" type="ORF">HNP52_003679</name>
</gene>